<keyword evidence="1" id="KW-0472">Membrane</keyword>
<reference evidence="2" key="1">
    <citation type="submission" date="2019-08" db="EMBL/GenBank/DDBJ databases">
        <authorList>
            <person name="Kucharzyk K."/>
            <person name="Murdoch R.W."/>
            <person name="Higgins S."/>
            <person name="Loffler F."/>
        </authorList>
    </citation>
    <scope>NUCLEOTIDE SEQUENCE</scope>
</reference>
<sequence length="64" mass="6939">MANPGVWLALAALFVAALVVVIVLSVKKSHKSANDGAAEALKLRFIKGELTEEEYRKMKDVIGK</sequence>
<accession>A0A645HZ80</accession>
<evidence type="ECO:0000256" key="1">
    <source>
        <dbReference type="SAM" id="Phobius"/>
    </source>
</evidence>
<keyword evidence="1" id="KW-0812">Transmembrane</keyword>
<dbReference type="EMBL" id="VSSQ01098511">
    <property type="protein sequence ID" value="MPN41454.1"/>
    <property type="molecule type" value="Genomic_DNA"/>
</dbReference>
<protein>
    <recommendedName>
        <fullName evidence="3">SHOCT domain-containing protein</fullName>
    </recommendedName>
</protein>
<name>A0A645HZ80_9ZZZZ</name>
<keyword evidence="1" id="KW-1133">Transmembrane helix</keyword>
<comment type="caution">
    <text evidence="2">The sequence shown here is derived from an EMBL/GenBank/DDBJ whole genome shotgun (WGS) entry which is preliminary data.</text>
</comment>
<dbReference type="AlphaFoldDB" id="A0A645HZ80"/>
<evidence type="ECO:0008006" key="3">
    <source>
        <dbReference type="Google" id="ProtNLM"/>
    </source>
</evidence>
<gene>
    <name evidence="2" type="ORF">SDC9_189000</name>
</gene>
<feature type="transmembrane region" description="Helical" evidence="1">
    <location>
        <begin position="6"/>
        <end position="26"/>
    </location>
</feature>
<organism evidence="2">
    <name type="scientific">bioreactor metagenome</name>
    <dbReference type="NCBI Taxonomy" id="1076179"/>
    <lineage>
        <taxon>unclassified sequences</taxon>
        <taxon>metagenomes</taxon>
        <taxon>ecological metagenomes</taxon>
    </lineage>
</organism>
<evidence type="ECO:0000313" key="2">
    <source>
        <dbReference type="EMBL" id="MPN41454.1"/>
    </source>
</evidence>
<proteinExistence type="predicted"/>